<dbReference type="SUPFAM" id="SSF142906">
    <property type="entry name" value="YjbR-like"/>
    <property type="match status" value="1"/>
</dbReference>
<keyword evidence="1" id="KW-0238">DNA-binding</keyword>
<protein>
    <submittedName>
        <fullName evidence="1">MmcQ/YjbR family DNA-binding protein</fullName>
    </submittedName>
</protein>
<sequence length="130" mass="14265">MATWDEVRALASALPEAEETASRDGLPAWSVRGKGFAWERPLRKSDLAALGEAAPTGAILCARVPMVEKEALLASEPDVFFTTPHFNGYPAVLVRLEVIDATALEELLVEAWVTQAPRRLSRTYLDSRSQ</sequence>
<evidence type="ECO:0000313" key="2">
    <source>
        <dbReference type="Proteomes" id="UP001500218"/>
    </source>
</evidence>
<dbReference type="GO" id="GO:0003677">
    <property type="term" value="F:DNA binding"/>
    <property type="evidence" value="ECO:0007669"/>
    <property type="project" value="UniProtKB-KW"/>
</dbReference>
<evidence type="ECO:0000313" key="1">
    <source>
        <dbReference type="EMBL" id="GAA1808644.1"/>
    </source>
</evidence>
<dbReference type="Pfam" id="PF04237">
    <property type="entry name" value="YjbR"/>
    <property type="match status" value="1"/>
</dbReference>
<dbReference type="InterPro" id="IPR038056">
    <property type="entry name" value="YjbR-like_sf"/>
</dbReference>
<dbReference type="InterPro" id="IPR058532">
    <property type="entry name" value="YjbR/MT2646/Rv2570-like"/>
</dbReference>
<keyword evidence="2" id="KW-1185">Reference proteome</keyword>
<dbReference type="EMBL" id="BAAALT010000097">
    <property type="protein sequence ID" value="GAA1808644.1"/>
    <property type="molecule type" value="Genomic_DNA"/>
</dbReference>
<accession>A0ABN2M3Y6</accession>
<dbReference type="RefSeq" id="WP_344132190.1">
    <property type="nucleotide sequence ID" value="NZ_BAAALT010000097.1"/>
</dbReference>
<dbReference type="Proteomes" id="UP001500218">
    <property type="component" value="Unassembled WGS sequence"/>
</dbReference>
<comment type="caution">
    <text evidence="1">The sequence shown here is derived from an EMBL/GenBank/DDBJ whole genome shotgun (WGS) entry which is preliminary data.</text>
</comment>
<proteinExistence type="predicted"/>
<organism evidence="1 2">
    <name type="scientific">Luedemannella flava</name>
    <dbReference type="NCBI Taxonomy" id="349316"/>
    <lineage>
        <taxon>Bacteria</taxon>
        <taxon>Bacillati</taxon>
        <taxon>Actinomycetota</taxon>
        <taxon>Actinomycetes</taxon>
        <taxon>Micromonosporales</taxon>
        <taxon>Micromonosporaceae</taxon>
        <taxon>Luedemannella</taxon>
    </lineage>
</organism>
<name>A0ABN2M3Y6_9ACTN</name>
<gene>
    <name evidence="1" type="ORF">GCM10009682_33020</name>
</gene>
<reference evidence="1 2" key="1">
    <citation type="journal article" date="2019" name="Int. J. Syst. Evol. Microbiol.">
        <title>The Global Catalogue of Microorganisms (GCM) 10K type strain sequencing project: providing services to taxonomists for standard genome sequencing and annotation.</title>
        <authorList>
            <consortium name="The Broad Institute Genomics Platform"/>
            <consortium name="The Broad Institute Genome Sequencing Center for Infectious Disease"/>
            <person name="Wu L."/>
            <person name="Ma J."/>
        </authorList>
    </citation>
    <scope>NUCLEOTIDE SEQUENCE [LARGE SCALE GENOMIC DNA]</scope>
    <source>
        <strain evidence="1 2">JCM 13250</strain>
    </source>
</reference>